<keyword evidence="3" id="KW-1185">Reference proteome</keyword>
<reference evidence="2 3" key="1">
    <citation type="journal article" date="2016" name="PLoS ONE">
        <title>Complete Genome Sequence and Comparative Genomics of a Novel Myxobacterium Myxococcus hansupus.</title>
        <authorList>
            <person name="Sharma G."/>
            <person name="Narwani T."/>
            <person name="Subramanian S."/>
        </authorList>
    </citation>
    <scope>NUCLEOTIDE SEQUENCE [LARGE SCALE GENOMIC DNA]</scope>
    <source>
        <strain evidence="3">mixupus</strain>
    </source>
</reference>
<protein>
    <submittedName>
        <fullName evidence="2">Uncharacterized protein</fullName>
    </submittedName>
</protein>
<accession>A0A0H4WQE1</accession>
<evidence type="ECO:0000256" key="1">
    <source>
        <dbReference type="SAM" id="MobiDB-lite"/>
    </source>
</evidence>
<proteinExistence type="predicted"/>
<feature type="compositionally biased region" description="Basic and acidic residues" evidence="1">
    <location>
        <begin position="1"/>
        <end position="14"/>
    </location>
</feature>
<evidence type="ECO:0000313" key="3">
    <source>
        <dbReference type="Proteomes" id="UP000009026"/>
    </source>
</evidence>
<dbReference type="EMBL" id="CP012109">
    <property type="protein sequence ID" value="AKQ63525.1"/>
    <property type="molecule type" value="Genomic_DNA"/>
</dbReference>
<organism evidence="2 3">
    <name type="scientific">Pseudomyxococcus hansupus</name>
    <dbReference type="NCBI Taxonomy" id="1297742"/>
    <lineage>
        <taxon>Bacteria</taxon>
        <taxon>Pseudomonadati</taxon>
        <taxon>Myxococcota</taxon>
        <taxon>Myxococcia</taxon>
        <taxon>Myxococcales</taxon>
        <taxon>Cystobacterineae</taxon>
        <taxon>Myxococcaceae</taxon>
        <taxon>Pseudomyxococcus</taxon>
    </lineage>
</organism>
<feature type="region of interest" description="Disordered" evidence="1">
    <location>
        <begin position="1"/>
        <end position="38"/>
    </location>
</feature>
<evidence type="ECO:0000313" key="2">
    <source>
        <dbReference type="EMBL" id="AKQ63525.1"/>
    </source>
</evidence>
<name>A0A0H4WQE1_9BACT</name>
<sequence length="38" mass="4316">MGASHQDTKVETRTPHRTTKARGLEARAPSMAQLLRRR</sequence>
<dbReference type="PATRIC" id="fig|1297742.4.peg.443"/>
<gene>
    <name evidence="2" type="ORF">A176_000437</name>
</gene>
<dbReference type="KEGG" id="mym:A176_000437"/>
<dbReference type="AlphaFoldDB" id="A0A0H4WQE1"/>
<dbReference type="Proteomes" id="UP000009026">
    <property type="component" value="Chromosome"/>
</dbReference>